<dbReference type="PROSITE" id="PS51257">
    <property type="entry name" value="PROKAR_LIPOPROTEIN"/>
    <property type="match status" value="1"/>
</dbReference>
<accession>A0A2S9WXD9</accession>
<gene>
    <name evidence="1" type="ORF">BST86_14085</name>
</gene>
<sequence>MNKLYFFFSLLFILTACKESGQTTDSKEVINSMSDAELMEHGANIQKGRNFYNGLIRNDIVAAEQYVSLTNEQIADASSFTFGRSRSTRVEEVKRATDAHDRAVEQLQEVQRIYQEYKPQEANFYNEDPTRLVESFVAYSTKPKDLLYINLFDIYGDLDESTAGKICFVSTPNHYNASTNRDVDLEILKKNIGMPTATITTKNKMNEVITFDLINRAGAWYIKKIR</sequence>
<comment type="caution">
    <text evidence="1">The sequence shown here is derived from an EMBL/GenBank/DDBJ whole genome shotgun (WGS) entry which is preliminary data.</text>
</comment>
<reference evidence="1 2" key="1">
    <citation type="submission" date="2016-11" db="EMBL/GenBank/DDBJ databases">
        <title>Trade-off between light-utilization and light-protection in marine flavobacteria.</title>
        <authorList>
            <person name="Kumagai Y."/>
        </authorList>
    </citation>
    <scope>NUCLEOTIDE SEQUENCE [LARGE SCALE GENOMIC DNA]</scope>
    <source>
        <strain evidence="1 2">JCM 17109</strain>
    </source>
</reference>
<dbReference type="RefSeq" id="WP_105983816.1">
    <property type="nucleotide sequence ID" value="NZ_MQUC01000003.1"/>
</dbReference>
<keyword evidence="2" id="KW-1185">Reference proteome</keyword>
<organism evidence="1 2">
    <name type="scientific">Nonlabens agnitus</name>
    <dbReference type="NCBI Taxonomy" id="870484"/>
    <lineage>
        <taxon>Bacteria</taxon>
        <taxon>Pseudomonadati</taxon>
        <taxon>Bacteroidota</taxon>
        <taxon>Flavobacteriia</taxon>
        <taxon>Flavobacteriales</taxon>
        <taxon>Flavobacteriaceae</taxon>
        <taxon>Nonlabens</taxon>
    </lineage>
</organism>
<name>A0A2S9WXD9_9FLAO</name>
<evidence type="ECO:0000313" key="2">
    <source>
        <dbReference type="Proteomes" id="UP000239532"/>
    </source>
</evidence>
<proteinExistence type="predicted"/>
<protein>
    <submittedName>
        <fullName evidence="1">Uncharacterized protein</fullName>
    </submittedName>
</protein>
<evidence type="ECO:0000313" key="1">
    <source>
        <dbReference type="EMBL" id="PRP68138.1"/>
    </source>
</evidence>
<dbReference type="Proteomes" id="UP000239532">
    <property type="component" value="Unassembled WGS sequence"/>
</dbReference>
<dbReference type="EMBL" id="MQUC01000003">
    <property type="protein sequence ID" value="PRP68138.1"/>
    <property type="molecule type" value="Genomic_DNA"/>
</dbReference>
<dbReference type="AlphaFoldDB" id="A0A2S9WXD9"/>